<dbReference type="Gene3D" id="1.20.58.430">
    <property type="entry name" value="Type IV secretion system, VirB5-domain"/>
    <property type="match status" value="1"/>
</dbReference>
<geneLocation type="plasmid" evidence="2">
    <name>pCKF</name>
</geneLocation>
<feature type="chain" id="PRO_5043118515" evidence="1">
    <location>
        <begin position="23"/>
        <end position="238"/>
    </location>
</feature>
<protein>
    <submittedName>
        <fullName evidence="2">Minor pilin of type IV secretion complex</fullName>
    </submittedName>
</protein>
<proteinExistence type="predicted"/>
<gene>
    <name evidence="2" type="primary">virB5</name>
</gene>
<feature type="signal peptide" evidence="1">
    <location>
        <begin position="1"/>
        <end position="22"/>
    </location>
</feature>
<evidence type="ECO:0000256" key="1">
    <source>
        <dbReference type="SAM" id="SignalP"/>
    </source>
</evidence>
<reference evidence="2" key="1">
    <citation type="submission" date="2014-07" db="EMBL/GenBank/DDBJ databases">
        <authorList>
            <person name="Oglodin E.G."/>
            <person name="Cherkasov A.V."/>
            <person name="Eroshenko G.A."/>
            <person name="Odinokov G.N."/>
            <person name="Shavina N.Y."/>
            <person name="Kutyrev V.V."/>
        </authorList>
    </citation>
    <scope>NUCLEOTIDE SEQUENCE</scope>
    <source>
        <strain evidence="2">C-627</strain>
        <plasmid evidence="2">pCKF</plasmid>
    </source>
</reference>
<keyword evidence="1" id="KW-0732">Signal</keyword>
<keyword evidence="2" id="KW-0614">Plasmid</keyword>
<organism evidence="2">
    <name type="scientific">Yersinia pestis subsp. pestis bv. Medievalis</name>
    <dbReference type="NCBI Taxonomy" id="1234662"/>
    <lineage>
        <taxon>Bacteria</taxon>
        <taxon>Pseudomonadati</taxon>
        <taxon>Pseudomonadota</taxon>
        <taxon>Gammaproteobacteria</taxon>
        <taxon>Enterobacterales</taxon>
        <taxon>Yersiniaceae</taxon>
        <taxon>Yersinia</taxon>
    </lineage>
</organism>
<dbReference type="EMBL" id="KM112087">
    <property type="protein sequence ID" value="AIS36187.1"/>
    <property type="molecule type" value="Genomic_DNA"/>
</dbReference>
<dbReference type="Pfam" id="PF07996">
    <property type="entry name" value="T4SS"/>
    <property type="match status" value="1"/>
</dbReference>
<accession>A0A096ZX91</accession>
<dbReference type="InterPro" id="IPR023220">
    <property type="entry name" value="T4SS_VirB5-domain"/>
</dbReference>
<dbReference type="SUPFAM" id="SSF101082">
    <property type="entry name" value="Typo IV secretion system protein TraC"/>
    <property type="match status" value="1"/>
</dbReference>
<dbReference type="RefSeq" id="WP_140270011.1">
    <property type="nucleotide sequence ID" value="NZ_CP045162.1"/>
</dbReference>
<evidence type="ECO:0000313" key="2">
    <source>
        <dbReference type="EMBL" id="AIS36187.1"/>
    </source>
</evidence>
<sequence>MKLFKRTILISLLSLSALTTQAGIPVAIDADPLRQAEWVKEAQRWMDTVKHYQSQLDAYKNQLATATGIRDIQLLIGQSKSLANDINNLRKRGISLNDLLNNPNGSFDSQLNKLYEKYQVFDDCNTNRTAKYKNTCKQLILNQAVSIEETVEVQNKISEVLADISTLTNRIEMSKDTKESQDLANVVNARAVQLNALSTQWEMSVKQAEQREKLLQKQRKKENTEFLINAPIADLNNL</sequence>
<dbReference type="AlphaFoldDB" id="A0A096ZX91"/>
<name>A0A096ZX91_YERPE</name>
<dbReference type="InterPro" id="IPR014158">
    <property type="entry name" value="T4SS_VirB5"/>
</dbReference>